<dbReference type="Proteomes" id="UP000076871">
    <property type="component" value="Unassembled WGS sequence"/>
</dbReference>
<protein>
    <submittedName>
        <fullName evidence="1">Uncharacterized protein</fullName>
    </submittedName>
</protein>
<proteinExistence type="predicted"/>
<dbReference type="RefSeq" id="XP_040757181.1">
    <property type="nucleotide sequence ID" value="XM_040901715.1"/>
</dbReference>
<name>A0A165AQ75_9APHY</name>
<accession>A0A165AQ75</accession>
<evidence type="ECO:0000313" key="1">
    <source>
        <dbReference type="EMBL" id="KZS99440.1"/>
    </source>
</evidence>
<dbReference type="AlphaFoldDB" id="A0A165AQ75"/>
<dbReference type="GeneID" id="63818747"/>
<dbReference type="EMBL" id="KV427884">
    <property type="protein sequence ID" value="KZS99440.1"/>
    <property type="molecule type" value="Genomic_DNA"/>
</dbReference>
<organism evidence="1 2">
    <name type="scientific">Laetiporus sulphureus 93-53</name>
    <dbReference type="NCBI Taxonomy" id="1314785"/>
    <lineage>
        <taxon>Eukaryota</taxon>
        <taxon>Fungi</taxon>
        <taxon>Dikarya</taxon>
        <taxon>Basidiomycota</taxon>
        <taxon>Agaricomycotina</taxon>
        <taxon>Agaricomycetes</taxon>
        <taxon>Polyporales</taxon>
        <taxon>Laetiporus</taxon>
    </lineage>
</organism>
<keyword evidence="2" id="KW-1185">Reference proteome</keyword>
<gene>
    <name evidence="1" type="ORF">LAESUDRAFT_244284</name>
</gene>
<dbReference type="InParanoid" id="A0A165AQ75"/>
<sequence>MHMPLRGPYYTRCLSSSSRSTARWPCVKIYMVFCILACDLQSQPLTSLSRSLLIQRSSELDTPTHNGRPRSIFVFTLIAEDLDQASRLQRSAAGHSCHHDGHSAWRTTRSAVSCHACRAEVHAHLHPCSNQVSSLTV</sequence>
<evidence type="ECO:0000313" key="2">
    <source>
        <dbReference type="Proteomes" id="UP000076871"/>
    </source>
</evidence>
<reference evidence="1 2" key="1">
    <citation type="journal article" date="2016" name="Mol. Biol. Evol.">
        <title>Comparative Genomics of Early-Diverging Mushroom-Forming Fungi Provides Insights into the Origins of Lignocellulose Decay Capabilities.</title>
        <authorList>
            <person name="Nagy L.G."/>
            <person name="Riley R."/>
            <person name="Tritt A."/>
            <person name="Adam C."/>
            <person name="Daum C."/>
            <person name="Floudas D."/>
            <person name="Sun H."/>
            <person name="Yadav J.S."/>
            <person name="Pangilinan J."/>
            <person name="Larsson K.H."/>
            <person name="Matsuura K."/>
            <person name="Barry K."/>
            <person name="Labutti K."/>
            <person name="Kuo R."/>
            <person name="Ohm R.A."/>
            <person name="Bhattacharya S.S."/>
            <person name="Shirouzu T."/>
            <person name="Yoshinaga Y."/>
            <person name="Martin F.M."/>
            <person name="Grigoriev I.V."/>
            <person name="Hibbett D.S."/>
        </authorList>
    </citation>
    <scope>NUCLEOTIDE SEQUENCE [LARGE SCALE GENOMIC DNA]</scope>
    <source>
        <strain evidence="1 2">93-53</strain>
    </source>
</reference>